<evidence type="ECO:0008006" key="3">
    <source>
        <dbReference type="Google" id="ProtNLM"/>
    </source>
</evidence>
<accession>A0A5B9PJ32</accession>
<dbReference type="Proteomes" id="UP000322214">
    <property type="component" value="Chromosome"/>
</dbReference>
<evidence type="ECO:0000313" key="1">
    <source>
        <dbReference type="EMBL" id="QEG22583.1"/>
    </source>
</evidence>
<organism evidence="1 2">
    <name type="scientific">Mariniblastus fucicola</name>
    <dbReference type="NCBI Taxonomy" id="980251"/>
    <lineage>
        <taxon>Bacteria</taxon>
        <taxon>Pseudomonadati</taxon>
        <taxon>Planctomycetota</taxon>
        <taxon>Planctomycetia</taxon>
        <taxon>Pirellulales</taxon>
        <taxon>Pirellulaceae</taxon>
        <taxon>Mariniblastus</taxon>
    </lineage>
</organism>
<name>A0A5B9PJ32_9BACT</name>
<reference evidence="1 2" key="1">
    <citation type="submission" date="2019-08" db="EMBL/GenBank/DDBJ databases">
        <title>Deep-cultivation of Planctomycetes and their phenomic and genomic characterization uncovers novel biology.</title>
        <authorList>
            <person name="Wiegand S."/>
            <person name="Jogler M."/>
            <person name="Boedeker C."/>
            <person name="Pinto D."/>
            <person name="Vollmers J."/>
            <person name="Rivas-Marin E."/>
            <person name="Kohn T."/>
            <person name="Peeters S.H."/>
            <person name="Heuer A."/>
            <person name="Rast P."/>
            <person name="Oberbeckmann S."/>
            <person name="Bunk B."/>
            <person name="Jeske O."/>
            <person name="Meyerdierks A."/>
            <person name="Storesund J.E."/>
            <person name="Kallscheuer N."/>
            <person name="Luecker S."/>
            <person name="Lage O.M."/>
            <person name="Pohl T."/>
            <person name="Merkel B.J."/>
            <person name="Hornburger P."/>
            <person name="Mueller R.-W."/>
            <person name="Bruemmer F."/>
            <person name="Labrenz M."/>
            <person name="Spormann A.M."/>
            <person name="Op den Camp H."/>
            <person name="Overmann J."/>
            <person name="Amann R."/>
            <person name="Jetten M.S.M."/>
            <person name="Mascher T."/>
            <person name="Medema M.H."/>
            <person name="Devos D.P."/>
            <person name="Kaster A.-K."/>
            <person name="Ovreas L."/>
            <person name="Rohde M."/>
            <person name="Galperin M.Y."/>
            <person name="Jogler C."/>
        </authorList>
    </citation>
    <scope>NUCLEOTIDE SEQUENCE [LARGE SCALE GENOMIC DNA]</scope>
    <source>
        <strain evidence="1 2">FC18</strain>
    </source>
</reference>
<dbReference type="OrthoDB" id="276267at2"/>
<sequence length="217" mass="23267">MPSHRFLNAASLLAVAILFTGCTTTRTTDTARTGMEQLLISNAVDQTLDKVALPAVAGRKVFVDDKYLEAVDKGYIMGSLRQRLMTAGALVVDAKDGSDMTLEIFSGGVGTDNVESYLGVPGLTVPGMPVEIPEVRVYEKKSQFGTAKLGLVAYATTTGEMLYDSGRTLARADDSRWSVMGVGPFQEGSVREEVNRSTGSTDFTARVANSVDDLKIR</sequence>
<evidence type="ECO:0000313" key="2">
    <source>
        <dbReference type="Proteomes" id="UP000322214"/>
    </source>
</evidence>
<dbReference type="PROSITE" id="PS51257">
    <property type="entry name" value="PROKAR_LIPOPROTEIN"/>
    <property type="match status" value="1"/>
</dbReference>
<dbReference type="RefSeq" id="WP_075086405.1">
    <property type="nucleotide sequence ID" value="NZ_CP042912.1"/>
</dbReference>
<dbReference type="EMBL" id="CP042912">
    <property type="protein sequence ID" value="QEG22583.1"/>
    <property type="molecule type" value="Genomic_DNA"/>
</dbReference>
<dbReference type="Pfam" id="PF20360">
    <property type="entry name" value="DUF6655"/>
    <property type="match status" value="1"/>
</dbReference>
<gene>
    <name evidence="1" type="ORF">MFFC18_24660</name>
</gene>
<keyword evidence="2" id="KW-1185">Reference proteome</keyword>
<dbReference type="AlphaFoldDB" id="A0A5B9PJ32"/>
<dbReference type="InterPro" id="IPR046596">
    <property type="entry name" value="DUF6655"/>
</dbReference>
<dbReference type="KEGG" id="mff:MFFC18_24660"/>
<protein>
    <recommendedName>
        <fullName evidence="3">Lipoprotein</fullName>
    </recommendedName>
</protein>
<proteinExistence type="predicted"/>